<accession>A0ABV0L9D5</accession>
<dbReference type="EMBL" id="JBDZYD010000002">
    <property type="protein sequence ID" value="MEQ0558579.1"/>
    <property type="molecule type" value="Genomic_DNA"/>
</dbReference>
<feature type="transmembrane region" description="Helical" evidence="1">
    <location>
        <begin position="23"/>
        <end position="43"/>
    </location>
</feature>
<keyword evidence="1" id="KW-1133">Transmembrane helix</keyword>
<dbReference type="Proteomes" id="UP001440984">
    <property type="component" value="Unassembled WGS sequence"/>
</dbReference>
<feature type="transmembrane region" description="Helical" evidence="1">
    <location>
        <begin position="199"/>
        <end position="215"/>
    </location>
</feature>
<gene>
    <name evidence="2" type="ORF">ABJI51_05830</name>
</gene>
<feature type="transmembrane region" description="Helical" evidence="1">
    <location>
        <begin position="63"/>
        <end position="85"/>
    </location>
</feature>
<sequence length="240" mass="26735">MTQSPESPSAAGRPARRWWARPWIVPLAVLLGAFLLWKVPPWLGGERAALPLNPGVPLHYPLMILHIGFGTIAFATVCLQLWPWLRARHPAVHRVSGRLYVFAGMLPTALLSVGLILAGPLTVFGKIGTAVWATLSIVTTVVGFVRARQRRFADHRRWMLYSFALVTNVITSRALAYLVLYLPGIGPDIIAFTHFQVEGPWLSWMVNLALVHWWLRRTARRRRAARAGSGRPLPGHAQVG</sequence>
<organism evidence="2 3">
    <name type="scientific">Amycolatopsis melonis</name>
    <dbReference type="NCBI Taxonomy" id="3156488"/>
    <lineage>
        <taxon>Bacteria</taxon>
        <taxon>Bacillati</taxon>
        <taxon>Actinomycetota</taxon>
        <taxon>Actinomycetes</taxon>
        <taxon>Pseudonocardiales</taxon>
        <taxon>Pseudonocardiaceae</taxon>
        <taxon>Amycolatopsis</taxon>
    </lineage>
</organism>
<keyword evidence="3" id="KW-1185">Reference proteome</keyword>
<feature type="transmembrane region" description="Helical" evidence="1">
    <location>
        <begin position="158"/>
        <end position="179"/>
    </location>
</feature>
<feature type="transmembrane region" description="Helical" evidence="1">
    <location>
        <begin position="127"/>
        <end position="146"/>
    </location>
</feature>
<keyword evidence="1" id="KW-0812">Transmembrane</keyword>
<evidence type="ECO:0000313" key="3">
    <source>
        <dbReference type="Proteomes" id="UP001440984"/>
    </source>
</evidence>
<dbReference type="RefSeq" id="WP_348948027.1">
    <property type="nucleotide sequence ID" value="NZ_JBDZYD010000002.1"/>
</dbReference>
<evidence type="ECO:0000256" key="1">
    <source>
        <dbReference type="SAM" id="Phobius"/>
    </source>
</evidence>
<name>A0ABV0L9D5_9PSEU</name>
<comment type="caution">
    <text evidence="2">The sequence shown here is derived from an EMBL/GenBank/DDBJ whole genome shotgun (WGS) entry which is preliminary data.</text>
</comment>
<keyword evidence="1" id="KW-0472">Membrane</keyword>
<proteinExistence type="predicted"/>
<feature type="transmembrane region" description="Helical" evidence="1">
    <location>
        <begin position="97"/>
        <end position="121"/>
    </location>
</feature>
<evidence type="ECO:0000313" key="2">
    <source>
        <dbReference type="EMBL" id="MEQ0558579.1"/>
    </source>
</evidence>
<dbReference type="InterPro" id="IPR018750">
    <property type="entry name" value="DUF2306_membrane"/>
</dbReference>
<dbReference type="Pfam" id="PF10067">
    <property type="entry name" value="DUF2306"/>
    <property type="match status" value="1"/>
</dbReference>
<reference evidence="2 3" key="1">
    <citation type="submission" date="2024-05" db="EMBL/GenBank/DDBJ databases">
        <authorList>
            <person name="Zhao H."/>
            <person name="Xu Y."/>
            <person name="Lin S."/>
            <person name="Spain J.C."/>
            <person name="Zhou N.-Y."/>
        </authorList>
    </citation>
    <scope>NUCLEOTIDE SEQUENCE [LARGE SCALE GENOMIC DNA]</scope>
    <source>
        <strain evidence="2 3">NEAU-NG30</strain>
    </source>
</reference>
<protein>
    <submittedName>
        <fullName evidence="2">DUF2306 domain-containing protein</fullName>
    </submittedName>
</protein>